<reference evidence="1 2" key="1">
    <citation type="submission" date="2015-02" db="EMBL/GenBank/DDBJ databases">
        <title>Single-cell genomics of uncultivated deep-branching MTB reveals a conserved set of magnetosome genes.</title>
        <authorList>
            <person name="Kolinko S."/>
            <person name="Richter M."/>
            <person name="Glockner F.O."/>
            <person name="Brachmann A."/>
            <person name="Schuler D."/>
        </authorList>
    </citation>
    <scope>NUCLEOTIDE SEQUENCE [LARGE SCALE GENOMIC DNA]</scope>
    <source>
        <strain evidence="1">SKK-01</strain>
    </source>
</reference>
<evidence type="ECO:0000313" key="2">
    <source>
        <dbReference type="Proteomes" id="UP000033428"/>
    </source>
</evidence>
<accession>A0A0F0CMH3</accession>
<organism evidence="1 2">
    <name type="scientific">Candidatus Omnitrophus magneticus</name>
    <dbReference type="NCBI Taxonomy" id="1609969"/>
    <lineage>
        <taxon>Bacteria</taxon>
        <taxon>Pseudomonadati</taxon>
        <taxon>Candidatus Omnitrophota</taxon>
        <taxon>Candidatus Omnitrophus</taxon>
    </lineage>
</organism>
<name>A0A0F0CMH3_9BACT</name>
<protein>
    <submittedName>
        <fullName evidence="1">Uncharacterized protein</fullName>
    </submittedName>
</protein>
<dbReference type="Proteomes" id="UP000033428">
    <property type="component" value="Unassembled WGS sequence"/>
</dbReference>
<sequence>MNKYYFKNILKRFVSSFTMLFFVLNFLIQDVFAVENNLGNIIKNENLLNINNKYNLNIDTLIIPSSLGIIKYAGSAGDGKNIIIHIQDAHCDYYAQRKIEELLLYLKEMYGIHNINLEGGAGSYELSLFSGINDSGVRNRVLDYFLRAGEISGPESAAIINRDSLYLWGVENPALYIENLKIYRDSIKEKEKIDRIIGLLSSLINNLKNKIFSQELMDVDSKRIEYSEGKIEFKEYFLFLLLKSDEFGINLEKFPNVFLLKQAIDAEGKIIFKQAEIERDKIIDKLRNTLSERELAEFIIKIDGIRKGAIFNDEFYEYLIKKAKQSRINLDEFPEIAKYTNYKKLYLRADKSILTREIKNLAEMINQKFYRNTDEKELMVLSENLTVIKKLFDIRFTKEDYQYYKNNLDAFDSKNYIEFIKKHNGVIHEEESIRGLDEFREKMINFYECSFKRDEAFMKNIKMGGGDVKVAILVTGGFHTDNLMELFKKNNISYVSIIPVFEHTEGYVSPYFSIISGDTGSFQNNLEKIFYALSASSNLNDLTRYVADMEGVSADQRNELFGMRAILTEWLIRNEKHGPQVLKMEDGKYIIFETKDGEPNVYITSELKKGVKLVNENVVYPLTYKGLKAIFSEIAQDRDIREGERDYLSRENAGKELIEKVDNIFALLPEGKNKSDLEKIWNALLEKKSYINSAGETIFPKGYTGLQMMRNQYFIPHAGQAIYINPASDEFAVLHELIAGVFSGNSNMRLDSHRLAQEIELALKNKDMDKLSKLVNGATRHAINKLDEEGNIIGKEEKTIFEMNDVERQMFEGRDYAMIEFLLALGGTAVALKMAPPILRIFDADRMAEKIESWIERDMSFFEEEVLEPDEELLQDIIKIARAYGFKLDKEFFVRSFVDKIYKDRYKDFHDFAVSLKTDEMINIDMYWDNFVKNLKKTVFSFTALFSKIEHPQKDKYFRMMLNNIFLGISNSENKGSVLGYTSISEESRMLSGITGWGVVLNEVFSAENKPYRIIDMVKLLSNINKTLLEYPNGQETLVSIKPLLKNANMSPEKLLELFLKQGSIKGHNFSGELIARLESKEYIDNKGVVSSYFTGFDDDFKSFFPKYAESDFERIEKILVRIRKDGEYMRNMIENKDEYNALPIIKQFLFNNKIYKPANTDFFDIKDVNVFNADSIKEDVKDLLVDNGGNINLGVVRDNIIFISPGTGAIKMKDGKLKRAKDFDFRINGVKVFAEINEDKFKTLNPDSPAFEADSILVRSKYYYNIVFSEKSLLAKYNQILRKQREIEEIMAGENITYEEANKIYSEFIERSKDIFSPDNAVIKFLFEQNVNSPKLMISGKKFNIFYGSRNGNPVIARVSNEDNSVRIIDLDSTRGKSELNIWEIVRKGLDPDKAIEYGSESRAIIALNKVYNKIKSGQNADNAILAAKDILAASLGYKDNFYRVMKLKKTFDMFRILNNLIKKNLKKEDKFMLDVLFKDEDFKIEAGMAILYGNSKNLWKLNDNEKMVMSKIVADFLGKRKDIDYGIFKSLLSGVEKLGNKYESYSRERFRDFMRHEIKRQLVGHREVAGKRKNKNIPNTPASLRSAVAGRIGKIVDSSGNEYVGDIGVLDSVEKIQIVNPIDDKIIMEIDKSMNKIVSYAETEKIIISILDNFSGWPNVLGEEQKDLVKKYFLNTLGLAGNREFKIIPLKLKEGQKLYGFSDSGALYIDERLLDRNNPVTFMSVLHEALEGAFNKANVSEIEGFFGINSDEFIIAGTGDQTIDGKNFRTAWPILVKNGFIHTMLRGIGEKASAGLNKLISEEGINVVDGMSPSALFNRLDAGMIARPDTLNKLTPNEKLWIMINHARDMEYKIEGAKYMFASWGIQKKLDPSLDYLFTLNIKALNADVKRDTFNGFILPSRSDARSGMVRASSVLSKKLENNNLHTNVKFFDSPEKIEDVISQAGREMALKENKDKFPFTLIVTLTDRERKSAERVIAEKVSPEIAERFILITAGATESDVKKGMINSSKIIAIGTHLLNYKRKRDDYREMADAELKDGLDAYGRAVIDTMGKCGFLESAEELLKTKSPDEIINAIFSRDLKLKMLDIWKDIEDSMNSMQQVSIAL</sequence>
<comment type="caution">
    <text evidence="1">The sequence shown here is derived from an EMBL/GenBank/DDBJ whole genome shotgun (WGS) entry which is preliminary data.</text>
</comment>
<evidence type="ECO:0000313" key="1">
    <source>
        <dbReference type="EMBL" id="KJJ84467.1"/>
    </source>
</evidence>
<proteinExistence type="predicted"/>
<gene>
    <name evidence="1" type="ORF">OMAG_001678</name>
</gene>
<dbReference type="EMBL" id="JYNY01000350">
    <property type="protein sequence ID" value="KJJ84467.1"/>
    <property type="molecule type" value="Genomic_DNA"/>
</dbReference>
<keyword evidence="2" id="KW-1185">Reference proteome</keyword>